<sequence length="205" mass="23153">MTYIAPQEKREFKLVTEGPHIAVLVRIIDLGSHQNNFGNIRRQVDFAWEVPDELAENGKPLLVSNRYSVTMTEKSQLPKMVRGWVGGDPLSEGIDFTKLLGRPAMINVRHSVNDDKTYANVDTVMPLPKGMPAPTHVHEPLIFWMYLEQRRMDKAVFEALPEYLRKTIEKSNEYATISGSGMHSASSSPRTDDSVPSYFDEGPGY</sequence>
<name>A0ABS5BXA6_9BACT</name>
<evidence type="ECO:0000313" key="2">
    <source>
        <dbReference type="EMBL" id="MBP3958375.1"/>
    </source>
</evidence>
<dbReference type="EMBL" id="JAGKQQ010000001">
    <property type="protein sequence ID" value="MBP3958375.1"/>
    <property type="molecule type" value="Genomic_DNA"/>
</dbReference>
<protein>
    <submittedName>
        <fullName evidence="2">Uncharacterized protein</fullName>
    </submittedName>
</protein>
<gene>
    <name evidence="2" type="ORF">J8F10_24260</name>
</gene>
<dbReference type="Proteomes" id="UP000676565">
    <property type="component" value="Unassembled WGS sequence"/>
</dbReference>
<feature type="compositionally biased region" description="Low complexity" evidence="1">
    <location>
        <begin position="178"/>
        <end position="188"/>
    </location>
</feature>
<keyword evidence="3" id="KW-1185">Reference proteome</keyword>
<dbReference type="RefSeq" id="WP_210658300.1">
    <property type="nucleotide sequence ID" value="NZ_JAGKQQ010000001.1"/>
</dbReference>
<dbReference type="NCBIfam" id="NF046043">
    <property type="entry name" value="rep_init_NGO0469"/>
    <property type="match status" value="1"/>
</dbReference>
<proteinExistence type="predicted"/>
<comment type="caution">
    <text evidence="2">The sequence shown here is derived from an EMBL/GenBank/DDBJ whole genome shotgun (WGS) entry which is preliminary data.</text>
</comment>
<reference evidence="2 3" key="1">
    <citation type="submission" date="2021-04" db="EMBL/GenBank/DDBJ databases">
        <authorList>
            <person name="Ivanova A."/>
        </authorList>
    </citation>
    <scope>NUCLEOTIDE SEQUENCE [LARGE SCALE GENOMIC DNA]</scope>
    <source>
        <strain evidence="2 3">G18</strain>
    </source>
</reference>
<dbReference type="InterPro" id="IPR059222">
    <property type="entry name" value="NGO0469-like"/>
</dbReference>
<feature type="region of interest" description="Disordered" evidence="1">
    <location>
        <begin position="178"/>
        <end position="205"/>
    </location>
</feature>
<evidence type="ECO:0000256" key="1">
    <source>
        <dbReference type="SAM" id="MobiDB-lite"/>
    </source>
</evidence>
<evidence type="ECO:0000313" key="3">
    <source>
        <dbReference type="Proteomes" id="UP000676565"/>
    </source>
</evidence>
<accession>A0ABS5BXA6</accession>
<organism evidence="2 3">
    <name type="scientific">Gemmata palustris</name>
    <dbReference type="NCBI Taxonomy" id="2822762"/>
    <lineage>
        <taxon>Bacteria</taxon>
        <taxon>Pseudomonadati</taxon>
        <taxon>Planctomycetota</taxon>
        <taxon>Planctomycetia</taxon>
        <taxon>Gemmatales</taxon>
        <taxon>Gemmataceae</taxon>
        <taxon>Gemmata</taxon>
    </lineage>
</organism>